<dbReference type="EMBL" id="JANBPK010000808">
    <property type="protein sequence ID" value="KAJ2931330.1"/>
    <property type="molecule type" value="Genomic_DNA"/>
</dbReference>
<dbReference type="Proteomes" id="UP001140091">
    <property type="component" value="Unassembled WGS sequence"/>
</dbReference>
<organism evidence="1 2">
    <name type="scientific">Candolleomyces eurysporus</name>
    <dbReference type="NCBI Taxonomy" id="2828524"/>
    <lineage>
        <taxon>Eukaryota</taxon>
        <taxon>Fungi</taxon>
        <taxon>Dikarya</taxon>
        <taxon>Basidiomycota</taxon>
        <taxon>Agaricomycotina</taxon>
        <taxon>Agaricomycetes</taxon>
        <taxon>Agaricomycetidae</taxon>
        <taxon>Agaricales</taxon>
        <taxon>Agaricineae</taxon>
        <taxon>Psathyrellaceae</taxon>
        <taxon>Candolleomyces</taxon>
    </lineage>
</organism>
<evidence type="ECO:0000313" key="1">
    <source>
        <dbReference type="EMBL" id="KAJ2931330.1"/>
    </source>
</evidence>
<protein>
    <submittedName>
        <fullName evidence="1">Uncharacterized protein</fullName>
    </submittedName>
</protein>
<keyword evidence="2" id="KW-1185">Reference proteome</keyword>
<name>A0A9W8JI97_9AGAR</name>
<feature type="non-terminal residue" evidence="1">
    <location>
        <position position="1"/>
    </location>
</feature>
<evidence type="ECO:0000313" key="2">
    <source>
        <dbReference type="Proteomes" id="UP001140091"/>
    </source>
</evidence>
<dbReference type="AlphaFoldDB" id="A0A9W8JI97"/>
<dbReference type="OrthoDB" id="47172at2759"/>
<sequence length="124" mass="13739">MPPLFEVTLAVIASDTELDVLESEEEPQPLLQDWLATRQDAVRDIPLGHNLTKWEGALRDLLKRSHAMMPIALRSKLWCCRKIYTDTCILISIVQAMLGDPLKAIGSLDYAIIIAGFADTSACS</sequence>
<gene>
    <name evidence="1" type="ORF">H1R20_g5657</name>
</gene>
<accession>A0A9W8JI97</accession>
<proteinExistence type="predicted"/>
<reference evidence="1" key="1">
    <citation type="submission" date="2022-06" db="EMBL/GenBank/DDBJ databases">
        <title>Genome Sequence of Candolleomyces eurysporus.</title>
        <authorList>
            <person name="Buettner E."/>
        </authorList>
    </citation>
    <scope>NUCLEOTIDE SEQUENCE</scope>
    <source>
        <strain evidence="1">VTCC 930004</strain>
    </source>
</reference>
<comment type="caution">
    <text evidence="1">The sequence shown here is derived from an EMBL/GenBank/DDBJ whole genome shotgun (WGS) entry which is preliminary data.</text>
</comment>